<protein>
    <submittedName>
        <fullName evidence="2">Uncharacterized protein</fullName>
    </submittedName>
</protein>
<feature type="region of interest" description="Disordered" evidence="1">
    <location>
        <begin position="1"/>
        <end position="61"/>
    </location>
</feature>
<evidence type="ECO:0000313" key="3">
    <source>
        <dbReference type="Proteomes" id="UP001328107"/>
    </source>
</evidence>
<dbReference type="AlphaFoldDB" id="A0AAN4ZSX0"/>
<feature type="compositionally biased region" description="Basic and acidic residues" evidence="1">
    <location>
        <begin position="50"/>
        <end position="60"/>
    </location>
</feature>
<gene>
    <name evidence="2" type="ORF">PMAYCL1PPCAC_13977</name>
</gene>
<evidence type="ECO:0000313" key="2">
    <source>
        <dbReference type="EMBL" id="GMR43782.1"/>
    </source>
</evidence>
<accession>A0AAN4ZSX0</accession>
<feature type="non-terminal residue" evidence="2">
    <location>
        <position position="131"/>
    </location>
</feature>
<name>A0AAN4ZSX0_9BILA</name>
<feature type="compositionally biased region" description="Basic and acidic residues" evidence="1">
    <location>
        <begin position="28"/>
        <end position="37"/>
    </location>
</feature>
<sequence>SQTVEVEEKCNESKEDSEDEPMIKKSKKEPVENEGKRRASIKGSSQSETVQKDHEHKQKSDLQCFECEYRSRSVMAWKAHLRIKHSTTPDLAGYLLRCDCGHESRAHEHSYKCPISNFTVIREGNGPIRRL</sequence>
<dbReference type="EMBL" id="BTRK01000003">
    <property type="protein sequence ID" value="GMR43782.1"/>
    <property type="molecule type" value="Genomic_DNA"/>
</dbReference>
<organism evidence="2 3">
    <name type="scientific">Pristionchus mayeri</name>
    <dbReference type="NCBI Taxonomy" id="1317129"/>
    <lineage>
        <taxon>Eukaryota</taxon>
        <taxon>Metazoa</taxon>
        <taxon>Ecdysozoa</taxon>
        <taxon>Nematoda</taxon>
        <taxon>Chromadorea</taxon>
        <taxon>Rhabditida</taxon>
        <taxon>Rhabditina</taxon>
        <taxon>Diplogasteromorpha</taxon>
        <taxon>Diplogasteroidea</taxon>
        <taxon>Neodiplogasteridae</taxon>
        <taxon>Pristionchus</taxon>
    </lineage>
</organism>
<feature type="non-terminal residue" evidence="2">
    <location>
        <position position="1"/>
    </location>
</feature>
<proteinExistence type="predicted"/>
<dbReference type="Proteomes" id="UP001328107">
    <property type="component" value="Unassembled WGS sequence"/>
</dbReference>
<keyword evidence="3" id="KW-1185">Reference proteome</keyword>
<comment type="caution">
    <text evidence="2">The sequence shown here is derived from an EMBL/GenBank/DDBJ whole genome shotgun (WGS) entry which is preliminary data.</text>
</comment>
<feature type="compositionally biased region" description="Basic and acidic residues" evidence="1">
    <location>
        <begin position="1"/>
        <end position="14"/>
    </location>
</feature>
<evidence type="ECO:0000256" key="1">
    <source>
        <dbReference type="SAM" id="MobiDB-lite"/>
    </source>
</evidence>
<reference evidence="3" key="1">
    <citation type="submission" date="2022-10" db="EMBL/GenBank/DDBJ databases">
        <title>Genome assembly of Pristionchus species.</title>
        <authorList>
            <person name="Yoshida K."/>
            <person name="Sommer R.J."/>
        </authorList>
    </citation>
    <scope>NUCLEOTIDE SEQUENCE [LARGE SCALE GENOMIC DNA]</scope>
    <source>
        <strain evidence="3">RS5460</strain>
    </source>
</reference>